<sequence>MSRSLNINTVMMVMVIDDDDDDDDNEYDIIDMGKDYGAMKMEFFFKLGEPFDYTGADGTKAKCTVTLEGENKLVDRYKTPEGASWQTVRVVDKSAGLMKTTTTFDGFPAVACVQQLVRL</sequence>
<dbReference type="EMBL" id="BLXT01000722">
    <property type="protein sequence ID" value="GFN79716.1"/>
    <property type="molecule type" value="Genomic_DNA"/>
</dbReference>
<name>A0AAV3YC99_9GAST</name>
<organism evidence="1 2">
    <name type="scientific">Plakobranchus ocellatus</name>
    <dbReference type="NCBI Taxonomy" id="259542"/>
    <lineage>
        <taxon>Eukaryota</taxon>
        <taxon>Metazoa</taxon>
        <taxon>Spiralia</taxon>
        <taxon>Lophotrochozoa</taxon>
        <taxon>Mollusca</taxon>
        <taxon>Gastropoda</taxon>
        <taxon>Heterobranchia</taxon>
        <taxon>Euthyneura</taxon>
        <taxon>Panpulmonata</taxon>
        <taxon>Sacoglossa</taxon>
        <taxon>Placobranchoidea</taxon>
        <taxon>Plakobranchidae</taxon>
        <taxon>Plakobranchus</taxon>
    </lineage>
</organism>
<gene>
    <name evidence="1" type="ORF">PoB_000622200</name>
</gene>
<dbReference type="Gene3D" id="2.40.128.20">
    <property type="match status" value="1"/>
</dbReference>
<reference evidence="1 2" key="1">
    <citation type="journal article" date="2021" name="Elife">
        <title>Chloroplast acquisition without the gene transfer in kleptoplastic sea slugs, Plakobranchus ocellatus.</title>
        <authorList>
            <person name="Maeda T."/>
            <person name="Takahashi S."/>
            <person name="Yoshida T."/>
            <person name="Shimamura S."/>
            <person name="Takaki Y."/>
            <person name="Nagai Y."/>
            <person name="Toyoda A."/>
            <person name="Suzuki Y."/>
            <person name="Arimoto A."/>
            <person name="Ishii H."/>
            <person name="Satoh N."/>
            <person name="Nishiyama T."/>
            <person name="Hasebe M."/>
            <person name="Maruyama T."/>
            <person name="Minagawa J."/>
            <person name="Obokata J."/>
            <person name="Shigenobu S."/>
        </authorList>
    </citation>
    <scope>NUCLEOTIDE SEQUENCE [LARGE SCALE GENOMIC DNA]</scope>
</reference>
<accession>A0AAV3YC99</accession>
<protein>
    <submittedName>
        <fullName evidence="1">Fatty acid-binding protein, muscle</fullName>
    </submittedName>
</protein>
<evidence type="ECO:0000313" key="1">
    <source>
        <dbReference type="EMBL" id="GFN79716.1"/>
    </source>
</evidence>
<dbReference type="AlphaFoldDB" id="A0AAV3YC99"/>
<keyword evidence="2" id="KW-1185">Reference proteome</keyword>
<dbReference type="SUPFAM" id="SSF50814">
    <property type="entry name" value="Lipocalins"/>
    <property type="match status" value="1"/>
</dbReference>
<dbReference type="Proteomes" id="UP000735302">
    <property type="component" value="Unassembled WGS sequence"/>
</dbReference>
<evidence type="ECO:0000313" key="2">
    <source>
        <dbReference type="Proteomes" id="UP000735302"/>
    </source>
</evidence>
<dbReference type="GO" id="GO:0008289">
    <property type="term" value="F:lipid binding"/>
    <property type="evidence" value="ECO:0007669"/>
    <property type="project" value="UniProtKB-KW"/>
</dbReference>
<proteinExistence type="predicted"/>
<comment type="caution">
    <text evidence="1">The sequence shown here is derived from an EMBL/GenBank/DDBJ whole genome shotgun (WGS) entry which is preliminary data.</text>
</comment>
<dbReference type="InterPro" id="IPR012674">
    <property type="entry name" value="Calycin"/>
</dbReference>